<protein>
    <submittedName>
        <fullName evidence="2">Uncharacterized protein</fullName>
    </submittedName>
</protein>
<dbReference type="STRING" id="22663.A0A2I0K852"/>
<dbReference type="InterPro" id="IPR055301">
    <property type="entry name" value="Lea14-like_2"/>
</dbReference>
<feature type="transmembrane region" description="Helical" evidence="1">
    <location>
        <begin position="7"/>
        <end position="30"/>
    </location>
</feature>
<accession>A0A2I0K852</accession>
<dbReference type="PANTHER" id="PTHR31852">
    <property type="entry name" value="LATE EMBRYOGENESIS ABUNDANT (LEA) HYDROXYPROLINE-RICH GLYCOPROTEIN FAMILY"/>
    <property type="match status" value="1"/>
</dbReference>
<evidence type="ECO:0000313" key="2">
    <source>
        <dbReference type="EMBL" id="PKI64727.1"/>
    </source>
</evidence>
<keyword evidence="1" id="KW-0472">Membrane</keyword>
<proteinExistence type="predicted"/>
<gene>
    <name evidence="2" type="ORF">CRG98_014859</name>
</gene>
<evidence type="ECO:0000313" key="3">
    <source>
        <dbReference type="Proteomes" id="UP000233551"/>
    </source>
</evidence>
<evidence type="ECO:0000256" key="1">
    <source>
        <dbReference type="SAM" id="Phobius"/>
    </source>
</evidence>
<dbReference type="Proteomes" id="UP000233551">
    <property type="component" value="Unassembled WGS sequence"/>
</dbReference>
<name>A0A2I0K852_PUNGR</name>
<keyword evidence="3" id="KW-1185">Reference proteome</keyword>
<sequence length="244" mass="26537">MGRRLKICCGVFAVLLLIITVTILVLYFTILKPKQPIMTSQPVMLEHFTGNLQGQINVTLGITVTVYNRNYGSFRYNDSTTHITYRATEVADAPIKKDNIPARARHNISTSVNVFVDKLALVPGFGFDLLSGVVNVTASTTLHGRVKATSMGMVGSDEAPTPTKSKIKCDLDFVELGPCQQPRPLATTNLEGGDDQYPSQVTVSNTMIGKSGIQQQKIGRYGVTELSVKDEIGRFTASNGAREP</sequence>
<keyword evidence="1" id="KW-1133">Transmembrane helix</keyword>
<dbReference type="AlphaFoldDB" id="A0A2I0K852"/>
<reference evidence="2 3" key="1">
    <citation type="submission" date="2017-11" db="EMBL/GenBank/DDBJ databases">
        <title>De-novo sequencing of pomegranate (Punica granatum L.) genome.</title>
        <authorList>
            <person name="Akparov Z."/>
            <person name="Amiraslanov A."/>
            <person name="Hajiyeva S."/>
            <person name="Abbasov M."/>
            <person name="Kaur K."/>
            <person name="Hamwieh A."/>
            <person name="Solovyev V."/>
            <person name="Salamov A."/>
            <person name="Braich B."/>
            <person name="Kosarev P."/>
            <person name="Mahmoud A."/>
            <person name="Hajiyev E."/>
            <person name="Babayeva S."/>
            <person name="Izzatullayeva V."/>
            <person name="Mammadov A."/>
            <person name="Mammadov A."/>
            <person name="Sharifova S."/>
            <person name="Ojaghi J."/>
            <person name="Eynullazada K."/>
            <person name="Bayramov B."/>
            <person name="Abdulazimova A."/>
            <person name="Shahmuradov I."/>
        </authorList>
    </citation>
    <scope>NUCLEOTIDE SEQUENCE [LARGE SCALE GENOMIC DNA]</scope>
    <source>
        <strain evidence="3">cv. AG2017</strain>
        <tissue evidence="2">Leaf</tissue>
    </source>
</reference>
<comment type="caution">
    <text evidence="2">The sequence shown here is derived from an EMBL/GenBank/DDBJ whole genome shotgun (WGS) entry which is preliminary data.</text>
</comment>
<keyword evidence="1" id="KW-0812">Transmembrane</keyword>
<organism evidence="2 3">
    <name type="scientific">Punica granatum</name>
    <name type="common">Pomegranate</name>
    <dbReference type="NCBI Taxonomy" id="22663"/>
    <lineage>
        <taxon>Eukaryota</taxon>
        <taxon>Viridiplantae</taxon>
        <taxon>Streptophyta</taxon>
        <taxon>Embryophyta</taxon>
        <taxon>Tracheophyta</taxon>
        <taxon>Spermatophyta</taxon>
        <taxon>Magnoliopsida</taxon>
        <taxon>eudicotyledons</taxon>
        <taxon>Gunneridae</taxon>
        <taxon>Pentapetalae</taxon>
        <taxon>rosids</taxon>
        <taxon>malvids</taxon>
        <taxon>Myrtales</taxon>
        <taxon>Lythraceae</taxon>
        <taxon>Punica</taxon>
    </lineage>
</organism>
<dbReference type="EMBL" id="PGOL01000796">
    <property type="protein sequence ID" value="PKI64727.1"/>
    <property type="molecule type" value="Genomic_DNA"/>
</dbReference>